<keyword evidence="1" id="KW-0812">Transmembrane</keyword>
<organism evidence="2 3">
    <name type="scientific">Psychromarinibacter halotolerans</name>
    <dbReference type="NCBI Taxonomy" id="1775175"/>
    <lineage>
        <taxon>Bacteria</taxon>
        <taxon>Pseudomonadati</taxon>
        <taxon>Pseudomonadota</taxon>
        <taxon>Alphaproteobacteria</taxon>
        <taxon>Rhodobacterales</taxon>
        <taxon>Paracoccaceae</taxon>
        <taxon>Psychromarinibacter</taxon>
    </lineage>
</organism>
<dbReference type="EMBL" id="JBHRTB010000010">
    <property type="protein sequence ID" value="MFC3143320.1"/>
    <property type="molecule type" value="Genomic_DNA"/>
</dbReference>
<protein>
    <recommendedName>
        <fullName evidence="4">Tetratricopeptide repeat-like domain-containing protein</fullName>
    </recommendedName>
</protein>
<evidence type="ECO:0008006" key="4">
    <source>
        <dbReference type="Google" id="ProtNLM"/>
    </source>
</evidence>
<evidence type="ECO:0000313" key="2">
    <source>
        <dbReference type="EMBL" id="MFC3143320.1"/>
    </source>
</evidence>
<proteinExistence type="predicted"/>
<dbReference type="Proteomes" id="UP001595632">
    <property type="component" value="Unassembled WGS sequence"/>
</dbReference>
<name>A0ABV7GT25_9RHOB</name>
<accession>A0ABV7GT25</accession>
<keyword evidence="3" id="KW-1185">Reference proteome</keyword>
<dbReference type="RefSeq" id="WP_275633288.1">
    <property type="nucleotide sequence ID" value="NZ_JARGYD010000004.1"/>
</dbReference>
<evidence type="ECO:0000313" key="3">
    <source>
        <dbReference type="Proteomes" id="UP001595632"/>
    </source>
</evidence>
<keyword evidence="1" id="KW-0472">Membrane</keyword>
<evidence type="ECO:0000256" key="1">
    <source>
        <dbReference type="SAM" id="Phobius"/>
    </source>
</evidence>
<reference evidence="3" key="1">
    <citation type="journal article" date="2019" name="Int. J. Syst. Evol. Microbiol.">
        <title>The Global Catalogue of Microorganisms (GCM) 10K type strain sequencing project: providing services to taxonomists for standard genome sequencing and annotation.</title>
        <authorList>
            <consortium name="The Broad Institute Genomics Platform"/>
            <consortium name="The Broad Institute Genome Sequencing Center for Infectious Disease"/>
            <person name="Wu L."/>
            <person name="Ma J."/>
        </authorList>
    </citation>
    <scope>NUCLEOTIDE SEQUENCE [LARGE SCALE GENOMIC DNA]</scope>
    <source>
        <strain evidence="3">KCTC 52366</strain>
    </source>
</reference>
<comment type="caution">
    <text evidence="2">The sequence shown here is derived from an EMBL/GenBank/DDBJ whole genome shotgun (WGS) entry which is preliminary data.</text>
</comment>
<gene>
    <name evidence="2" type="ORF">ACFOGP_11400</name>
</gene>
<feature type="transmembrane region" description="Helical" evidence="1">
    <location>
        <begin position="27"/>
        <end position="44"/>
    </location>
</feature>
<keyword evidence="1" id="KW-1133">Transmembrane helix</keyword>
<sequence length="217" mass="22681">MSDSDNFIDEVSDAVRREKLFGYIRRYGWIAIVLVLLLVGGAAYNEWSKASSRAAAQAQGDAILTALDAPDADARLSALEGVDATGGAQAIVEMLAAAEAMAAEDPAAAADALRAIEADSGLSNVYRQMATLKRVLLTASDTAPEDRIADLQPLLAAGAPFRVLAEEQVALAELEAGDRDAALNRLRALTQDTEASSALRQRATQLIMALGGAPEAA</sequence>